<dbReference type="PANTHER" id="PTHR23312:SF8">
    <property type="entry name" value="ARMADILLO REPEAT-CONTAINING PROTEIN 5"/>
    <property type="match status" value="1"/>
</dbReference>
<dbReference type="GO" id="GO:0005829">
    <property type="term" value="C:cytosol"/>
    <property type="evidence" value="ECO:0007669"/>
    <property type="project" value="TreeGrafter"/>
</dbReference>
<name>A0A915ABL7_PARUN</name>
<dbReference type="Gene3D" id="1.25.10.10">
    <property type="entry name" value="Leucine-rich Repeat Variant"/>
    <property type="match status" value="1"/>
</dbReference>
<dbReference type="InterPro" id="IPR016024">
    <property type="entry name" value="ARM-type_fold"/>
</dbReference>
<evidence type="ECO:0000256" key="1">
    <source>
        <dbReference type="SAM" id="MobiDB-lite"/>
    </source>
</evidence>
<feature type="compositionally biased region" description="Low complexity" evidence="1">
    <location>
        <begin position="454"/>
        <end position="476"/>
    </location>
</feature>
<dbReference type="InterPro" id="IPR011333">
    <property type="entry name" value="SKP1/BTB/POZ_sf"/>
</dbReference>
<feature type="region of interest" description="Disordered" evidence="1">
    <location>
        <begin position="498"/>
        <end position="525"/>
    </location>
</feature>
<organism evidence="2 3">
    <name type="scientific">Parascaris univalens</name>
    <name type="common">Nematode worm</name>
    <dbReference type="NCBI Taxonomy" id="6257"/>
    <lineage>
        <taxon>Eukaryota</taxon>
        <taxon>Metazoa</taxon>
        <taxon>Ecdysozoa</taxon>
        <taxon>Nematoda</taxon>
        <taxon>Chromadorea</taxon>
        <taxon>Rhabditida</taxon>
        <taxon>Spirurina</taxon>
        <taxon>Ascaridomorpha</taxon>
        <taxon>Ascaridoidea</taxon>
        <taxon>Ascarididae</taxon>
        <taxon>Parascaris</taxon>
    </lineage>
</organism>
<dbReference type="PANTHER" id="PTHR23312">
    <property type="entry name" value="ARMC5 ARMADILLO REPEAT-CONTAINING -RELATED"/>
    <property type="match status" value="1"/>
</dbReference>
<accession>A0A915ABL7</accession>
<evidence type="ECO:0000313" key="3">
    <source>
        <dbReference type="WBParaSite" id="PgR004_g226_t02"/>
    </source>
</evidence>
<dbReference type="Proteomes" id="UP000887569">
    <property type="component" value="Unplaced"/>
</dbReference>
<reference evidence="3" key="1">
    <citation type="submission" date="2022-11" db="UniProtKB">
        <authorList>
            <consortium name="WormBaseParasite"/>
        </authorList>
    </citation>
    <scope>IDENTIFICATION</scope>
</reference>
<feature type="compositionally biased region" description="Polar residues" evidence="1">
    <location>
        <begin position="444"/>
        <end position="453"/>
    </location>
</feature>
<feature type="compositionally biased region" description="Low complexity" evidence="1">
    <location>
        <begin position="505"/>
        <end position="514"/>
    </location>
</feature>
<feature type="region of interest" description="Disordered" evidence="1">
    <location>
        <begin position="444"/>
        <end position="481"/>
    </location>
</feature>
<evidence type="ECO:0000313" key="2">
    <source>
        <dbReference type="Proteomes" id="UP000887569"/>
    </source>
</evidence>
<sequence>MEAKRRKVASRSAGHLPSVACNSPSVSKVDASLLSEQPGIVLSALRKYKQQLSTSDAVQSFVANESASFLALNRLFIKCVRMDLSIDSPWSAVLKETISVIANFSYLSFSACIEMTKIVKGFSQLCVRVLESGERTSSETKCALLRLLGNMCTHKGSAITIASSSQLVDRIAMAIADNDVKISHAALRSIQMFALLGPSFAKAVLSSNGCYYLGILVDRECSLPTPNQALIRQFFTIIAATMRASAKTTGRQLASSGCAGTLLSMFLAENEPRDRARIILELCQSSFEMRERLKSEGAIEKLVENAQLNTDMIRLLCAYTLDAHGRTALIEKGALELLIQRVSESSSRQERAFIVNSFRHFIYCSVGSAYLCQSKVYVDTVVRHIIEYLDKYRHQCELIPVDEDGYSRSGSVSPFGSELERRTVEKFGGVKRALSIQAETWGHRQTANTKFEQSPSASPQSSWSPSGSPLSPSASSMAGTVSPSSSFQDILSLWMGDAQSTSGSETDANATVAANEEEEEERKNNAEVEQEALLDKQIIMGEVFILSWQSHAELNLPFLVTEEVLDILLRYLSEAPTMDMKAARALKRIARSENMVERFLSLQFHTRVLHTLRRKRCRLARHVRHCDYCAQHAEYGDEILREFALHVDSPFGAAVLKDGFKSAHPLDRLKACIATVQLIRDEVRQCRMFVEYRPVDYLLEYLRGILMSDDFESAQRETTYENGPRTFYLIVSVLSTIVPSRNLSSQIESRNSVYKMQFGGDTECLLRVLKQKSVDPIPDLIKFVNPEGTLIDAIPKERLTSGSEYFRGMFGNAFVEQSTRRDTFTFREEEEHCSESEFRQFLHYVSGCRSTECFSICNAHDVITMLQLSDRYLCSALTDMLLSTDGPAMYYVSGETLVEFLSASICAGAGATQLLRDACICVLMRYSTEEEVLCSFRQLAGNAPLVDAFIEQLTTFMHRNILKNRYI</sequence>
<dbReference type="SUPFAM" id="SSF48371">
    <property type="entry name" value="ARM repeat"/>
    <property type="match status" value="1"/>
</dbReference>
<protein>
    <submittedName>
        <fullName evidence="3">BTB domain-containing protein</fullName>
    </submittedName>
</protein>
<dbReference type="Gene3D" id="3.30.710.10">
    <property type="entry name" value="Potassium Channel Kv1.1, Chain A"/>
    <property type="match status" value="1"/>
</dbReference>
<dbReference type="AlphaFoldDB" id="A0A915ABL7"/>
<dbReference type="InterPro" id="IPR011989">
    <property type="entry name" value="ARM-like"/>
</dbReference>
<dbReference type="GO" id="GO:0009653">
    <property type="term" value="P:anatomical structure morphogenesis"/>
    <property type="evidence" value="ECO:0007669"/>
    <property type="project" value="TreeGrafter"/>
</dbReference>
<keyword evidence="2" id="KW-1185">Reference proteome</keyword>
<proteinExistence type="predicted"/>
<dbReference type="WBParaSite" id="PgR004_g226_t02">
    <property type="protein sequence ID" value="PgR004_g226_t02"/>
    <property type="gene ID" value="PgR004_g226"/>
</dbReference>